<gene>
    <name evidence="1" type="ORF">METZ01_LOCUS450060</name>
</gene>
<organism evidence="1">
    <name type="scientific">marine metagenome</name>
    <dbReference type="NCBI Taxonomy" id="408172"/>
    <lineage>
        <taxon>unclassified sequences</taxon>
        <taxon>metagenomes</taxon>
        <taxon>ecological metagenomes</taxon>
    </lineage>
</organism>
<accession>A0A382ZNP3</accession>
<name>A0A382ZNP3_9ZZZZ</name>
<sequence length="26" mass="3043">MLQLYYLPHYICSDDGVKIPPVVYTN</sequence>
<dbReference type="EMBL" id="UINC01185484">
    <property type="protein sequence ID" value="SVD97206.1"/>
    <property type="molecule type" value="Genomic_DNA"/>
</dbReference>
<dbReference type="AlphaFoldDB" id="A0A382ZNP3"/>
<protein>
    <submittedName>
        <fullName evidence="1">Uncharacterized protein</fullName>
    </submittedName>
</protein>
<proteinExistence type="predicted"/>
<reference evidence="1" key="1">
    <citation type="submission" date="2018-05" db="EMBL/GenBank/DDBJ databases">
        <authorList>
            <person name="Lanie J.A."/>
            <person name="Ng W.-L."/>
            <person name="Kazmierczak K.M."/>
            <person name="Andrzejewski T.M."/>
            <person name="Davidsen T.M."/>
            <person name="Wayne K.J."/>
            <person name="Tettelin H."/>
            <person name="Glass J.I."/>
            <person name="Rusch D."/>
            <person name="Podicherti R."/>
            <person name="Tsui H.-C.T."/>
            <person name="Winkler M.E."/>
        </authorList>
    </citation>
    <scope>NUCLEOTIDE SEQUENCE</scope>
</reference>
<evidence type="ECO:0000313" key="1">
    <source>
        <dbReference type="EMBL" id="SVD97206.1"/>
    </source>
</evidence>